<evidence type="ECO:0000256" key="1">
    <source>
        <dbReference type="SAM" id="MobiDB-lite"/>
    </source>
</evidence>
<evidence type="ECO:0000313" key="4">
    <source>
        <dbReference type="Proteomes" id="UP000549457"/>
    </source>
</evidence>
<evidence type="ECO:0008006" key="5">
    <source>
        <dbReference type="Google" id="ProtNLM"/>
    </source>
</evidence>
<dbReference type="RefSeq" id="WP_184155013.1">
    <property type="nucleotide sequence ID" value="NZ_JACHFM010000007.1"/>
</dbReference>
<keyword evidence="4" id="KW-1185">Reference proteome</keyword>
<feature type="transmembrane region" description="Helical" evidence="2">
    <location>
        <begin position="77"/>
        <end position="99"/>
    </location>
</feature>
<name>A0A840SZ71_9RHOB</name>
<dbReference type="EMBL" id="JACHFM010000007">
    <property type="protein sequence ID" value="MBB5224391.1"/>
    <property type="molecule type" value="Genomic_DNA"/>
</dbReference>
<dbReference type="Proteomes" id="UP000549457">
    <property type="component" value="Unassembled WGS sequence"/>
</dbReference>
<feature type="transmembrane region" description="Helical" evidence="2">
    <location>
        <begin position="388"/>
        <end position="415"/>
    </location>
</feature>
<comment type="caution">
    <text evidence="3">The sequence shown here is derived from an EMBL/GenBank/DDBJ whole genome shotgun (WGS) entry which is preliminary data.</text>
</comment>
<feature type="transmembrane region" description="Helical" evidence="2">
    <location>
        <begin position="197"/>
        <end position="214"/>
    </location>
</feature>
<feature type="region of interest" description="Disordered" evidence="1">
    <location>
        <begin position="473"/>
        <end position="492"/>
    </location>
</feature>
<organism evidence="3 4">
    <name type="scientific">Amaricoccus macauensis</name>
    <dbReference type="NCBI Taxonomy" id="57001"/>
    <lineage>
        <taxon>Bacteria</taxon>
        <taxon>Pseudomonadati</taxon>
        <taxon>Pseudomonadota</taxon>
        <taxon>Alphaproteobacteria</taxon>
        <taxon>Rhodobacterales</taxon>
        <taxon>Paracoccaceae</taxon>
        <taxon>Amaricoccus</taxon>
    </lineage>
</organism>
<evidence type="ECO:0000256" key="2">
    <source>
        <dbReference type="SAM" id="Phobius"/>
    </source>
</evidence>
<dbReference type="PANTHER" id="PTHR37422:SF13">
    <property type="entry name" value="LIPOPOLYSACCHARIDE BIOSYNTHESIS PROTEIN PA4999-RELATED"/>
    <property type="match status" value="1"/>
</dbReference>
<dbReference type="PANTHER" id="PTHR37422">
    <property type="entry name" value="TEICHURONIC ACID BIOSYNTHESIS PROTEIN TUAE"/>
    <property type="match status" value="1"/>
</dbReference>
<feature type="compositionally biased region" description="Gly residues" evidence="1">
    <location>
        <begin position="475"/>
        <end position="492"/>
    </location>
</feature>
<protein>
    <recommendedName>
        <fullName evidence="5">O-antigen ligase domain-containing protein</fullName>
    </recommendedName>
</protein>
<sequence>MVEQTHPGNARYVVPPRAPVATLTADERDTLFRGRLLVAIVVVLFIPGIFMVAGSVLSPYRVLLLGIFPWLLWRWLTMRPCVVDFLVLASATWTVLALVKNHGLGVGPRAVISFVEFFGAYLIGRILITNASEYKRFFKILAIAFAVLLPFALLEMVTGFNLVRRIFDVFFTIPARQHNLGMRLGLVRAQGTLEHPILWGLVATIGVANGFYIWRQNLVKALGMSGFFTFMVGTSLSSGPLLSVFAQACFIVWDRLLFFMRFRWIVLGFLALMALMLLRILAEFQVLDFVLDNFTFSKTSADGRLVVFDYGMMEVMKHPVFGIGLNDWTRPWYRAGKSSFDNFWLLEAMRYGLPTFGFLALAWVGGALRIATQRTLTPEEQDCRRGYLIALAGLTITLGTVYIWNATCIFVWIYLGAGAWFYMSKEPGEETQDEETRARRAAQGRGGVRGKPATGVARPAGARARMQEPAAIRGTGRGRNGMAGGMSEGVPV</sequence>
<feature type="transmembrane region" description="Helical" evidence="2">
    <location>
        <begin position="111"/>
        <end position="128"/>
    </location>
</feature>
<dbReference type="AlphaFoldDB" id="A0A840SZ71"/>
<accession>A0A840SZ71</accession>
<evidence type="ECO:0000313" key="3">
    <source>
        <dbReference type="EMBL" id="MBB5224391.1"/>
    </source>
</evidence>
<keyword evidence="2" id="KW-1133">Transmembrane helix</keyword>
<feature type="region of interest" description="Disordered" evidence="1">
    <location>
        <begin position="429"/>
        <end position="468"/>
    </location>
</feature>
<feature type="transmembrane region" description="Helical" evidence="2">
    <location>
        <begin position="264"/>
        <end position="282"/>
    </location>
</feature>
<dbReference type="InterPro" id="IPR051533">
    <property type="entry name" value="WaaL-like"/>
</dbReference>
<keyword evidence="2" id="KW-0812">Transmembrane</keyword>
<feature type="transmembrane region" description="Helical" evidence="2">
    <location>
        <begin position="36"/>
        <end position="57"/>
    </location>
</feature>
<gene>
    <name evidence="3" type="ORF">HNP73_004361</name>
</gene>
<proteinExistence type="predicted"/>
<reference evidence="3 4" key="1">
    <citation type="submission" date="2020-08" db="EMBL/GenBank/DDBJ databases">
        <title>Genomic Encyclopedia of Type Strains, Phase IV (KMG-IV): sequencing the most valuable type-strain genomes for metagenomic binning, comparative biology and taxonomic classification.</title>
        <authorList>
            <person name="Goeker M."/>
        </authorList>
    </citation>
    <scope>NUCLEOTIDE SEQUENCE [LARGE SCALE GENOMIC DNA]</scope>
    <source>
        <strain evidence="3 4">DSM 101730</strain>
    </source>
</reference>
<feature type="transmembrane region" description="Helical" evidence="2">
    <location>
        <begin position="348"/>
        <end position="368"/>
    </location>
</feature>
<feature type="transmembrane region" description="Helical" evidence="2">
    <location>
        <begin position="140"/>
        <end position="163"/>
    </location>
</feature>
<feature type="transmembrane region" description="Helical" evidence="2">
    <location>
        <begin position="226"/>
        <end position="252"/>
    </location>
</feature>
<keyword evidence="2" id="KW-0472">Membrane</keyword>